<evidence type="ECO:0000313" key="2">
    <source>
        <dbReference type="EMBL" id="KAK9422810.1"/>
    </source>
</evidence>
<dbReference type="Proteomes" id="UP001408356">
    <property type="component" value="Unassembled WGS sequence"/>
</dbReference>
<evidence type="ECO:0000259" key="1">
    <source>
        <dbReference type="Pfam" id="PF08450"/>
    </source>
</evidence>
<dbReference type="Gene3D" id="2.120.10.30">
    <property type="entry name" value="TolB, C-terminal domain"/>
    <property type="match status" value="1"/>
</dbReference>
<reference evidence="2 3" key="1">
    <citation type="journal article" date="2024" name="J. Plant Pathol.">
        <title>Sequence and assembly of the genome of Seiridium unicorne, isolate CBS 538.82, causal agent of cypress canker disease.</title>
        <authorList>
            <person name="Scali E."/>
            <person name="Rocca G.D."/>
            <person name="Danti R."/>
            <person name="Garbelotto M."/>
            <person name="Barberini S."/>
            <person name="Baroncelli R."/>
            <person name="Emiliani G."/>
        </authorList>
    </citation>
    <scope>NUCLEOTIDE SEQUENCE [LARGE SCALE GENOMIC DNA]</scope>
    <source>
        <strain evidence="2 3">BM-138-508</strain>
    </source>
</reference>
<organism evidence="2 3">
    <name type="scientific">Seiridium unicorne</name>
    <dbReference type="NCBI Taxonomy" id="138068"/>
    <lineage>
        <taxon>Eukaryota</taxon>
        <taxon>Fungi</taxon>
        <taxon>Dikarya</taxon>
        <taxon>Ascomycota</taxon>
        <taxon>Pezizomycotina</taxon>
        <taxon>Sordariomycetes</taxon>
        <taxon>Xylariomycetidae</taxon>
        <taxon>Amphisphaeriales</taxon>
        <taxon>Sporocadaceae</taxon>
        <taxon>Seiridium</taxon>
    </lineage>
</organism>
<gene>
    <name evidence="2" type="ORF">SUNI508_00673</name>
</gene>
<dbReference type="EMBL" id="JARVKF010000112">
    <property type="protein sequence ID" value="KAK9422810.1"/>
    <property type="molecule type" value="Genomic_DNA"/>
</dbReference>
<comment type="caution">
    <text evidence="2">The sequence shown here is derived from an EMBL/GenBank/DDBJ whole genome shotgun (WGS) entry which is preliminary data.</text>
</comment>
<feature type="domain" description="SMP-30/Gluconolactonase/LRE-like region" evidence="1">
    <location>
        <begin position="191"/>
        <end position="363"/>
    </location>
</feature>
<dbReference type="Pfam" id="PF08450">
    <property type="entry name" value="SGL"/>
    <property type="match status" value="1"/>
</dbReference>
<accession>A0ABR2V7C4</accession>
<dbReference type="InterPro" id="IPR052988">
    <property type="entry name" value="Oryzine_lactonohydrolase"/>
</dbReference>
<proteinExistence type="predicted"/>
<evidence type="ECO:0000313" key="3">
    <source>
        <dbReference type="Proteomes" id="UP001408356"/>
    </source>
</evidence>
<name>A0ABR2V7C4_9PEZI</name>
<sequence>MASIRNEGRGVENEATVGTPPGLLYVGWTICLTYNVRQRLQDPNEVRLLKYHDSLSTITSSSPSYSLLLTSHTTSQNPFFANACIHLPSHDELYLTSSPLPSTSSSQLPQVLISRVSLARNSANELQTITAAEWQKLRAPPSMPNPGGACVYEDGIVYCAQGNLNPETGGLVFMPRNKPPTPVLTHYGGKSFNSLQRVAVSPVDGSLWFTDSDVGADSGIRPRAKMPNLVYRYAPQEGITRVMANGLGRPCAIAFSADGETVYISDVEAGKHEAEDARIRPSTIYAYDITIRHEQPFLTNKRVFAAPFDGVATALLSDPMGNVYATCGDGVEIWSPGGVPLGLVEIAGGCSSLCFGWNEELFIGAGQRLWWLHF</sequence>
<protein>
    <submittedName>
        <fullName evidence="2">Calcium-dependent phosphotriesterase</fullName>
    </submittedName>
</protein>
<keyword evidence="3" id="KW-1185">Reference proteome</keyword>
<dbReference type="PANTHER" id="PTHR47064:SF2">
    <property type="entry name" value="SMP-30_GLUCONOLACTONASE_LRE-LIKE REGION DOMAIN-CONTAINING PROTEIN-RELATED"/>
    <property type="match status" value="1"/>
</dbReference>
<dbReference type="SUPFAM" id="SSF63829">
    <property type="entry name" value="Calcium-dependent phosphotriesterase"/>
    <property type="match status" value="1"/>
</dbReference>
<dbReference type="InterPro" id="IPR013658">
    <property type="entry name" value="SGL"/>
</dbReference>
<dbReference type="InterPro" id="IPR011042">
    <property type="entry name" value="6-blade_b-propeller_TolB-like"/>
</dbReference>
<dbReference type="PANTHER" id="PTHR47064">
    <property type="entry name" value="PUTATIVE (AFU_ORTHOLOGUE AFUA_1G08990)-RELATED"/>
    <property type="match status" value="1"/>
</dbReference>